<dbReference type="SMART" id="SM00385">
    <property type="entry name" value="CYCLIN"/>
    <property type="match status" value="2"/>
</dbReference>
<gene>
    <name evidence="7" type="ORF">PACLA_8A069246</name>
</gene>
<comment type="caution">
    <text evidence="7">The sequence shown here is derived from an EMBL/GenBank/DDBJ whole genome shotgun (WGS) entry which is preliminary data.</text>
</comment>
<keyword evidence="1" id="KW-0132">Cell division</keyword>
<evidence type="ECO:0000259" key="6">
    <source>
        <dbReference type="SMART" id="SM01332"/>
    </source>
</evidence>
<keyword evidence="8" id="KW-1185">Reference proteome</keyword>
<keyword evidence="3" id="KW-0131">Cell cycle</keyword>
<evidence type="ECO:0000256" key="3">
    <source>
        <dbReference type="ARBA" id="ARBA00023306"/>
    </source>
</evidence>
<proteinExistence type="inferred from homology"/>
<dbReference type="FunFam" id="1.10.472.10:FF:000003">
    <property type="entry name" value="G1/S-specific cyclin-D2"/>
    <property type="match status" value="1"/>
</dbReference>
<evidence type="ECO:0000256" key="2">
    <source>
        <dbReference type="ARBA" id="ARBA00023127"/>
    </source>
</evidence>
<protein>
    <submittedName>
        <fullName evidence="7">G1 S-specific cyclin-D2</fullName>
    </submittedName>
</protein>
<dbReference type="OrthoDB" id="306099at2759"/>
<dbReference type="AlphaFoldDB" id="A0A7D9DZS8"/>
<dbReference type="InterPro" id="IPR036915">
    <property type="entry name" value="Cyclin-like_sf"/>
</dbReference>
<evidence type="ECO:0000313" key="7">
    <source>
        <dbReference type="EMBL" id="CAB3995350.1"/>
    </source>
</evidence>
<dbReference type="PROSITE" id="PS00292">
    <property type="entry name" value="CYCLINS"/>
    <property type="match status" value="1"/>
</dbReference>
<dbReference type="InterPro" id="IPR039361">
    <property type="entry name" value="Cyclin"/>
</dbReference>
<feature type="domain" description="Cyclin-like" evidence="5">
    <location>
        <begin position="61"/>
        <end position="145"/>
    </location>
</feature>
<feature type="domain" description="Cyclin C-terminal" evidence="6">
    <location>
        <begin position="154"/>
        <end position="278"/>
    </location>
</feature>
<dbReference type="CDD" id="cd20515">
    <property type="entry name" value="CYCLIN_CCND_rpt1"/>
    <property type="match status" value="1"/>
</dbReference>
<dbReference type="CDD" id="cd20516">
    <property type="entry name" value="CYCLIN_CCND_rpt2"/>
    <property type="match status" value="1"/>
</dbReference>
<dbReference type="Gene3D" id="1.10.472.10">
    <property type="entry name" value="Cyclin-like"/>
    <property type="match status" value="2"/>
</dbReference>
<evidence type="ECO:0000256" key="4">
    <source>
        <dbReference type="RuleBase" id="RU000383"/>
    </source>
</evidence>
<dbReference type="Proteomes" id="UP001152795">
    <property type="component" value="Unassembled WGS sequence"/>
</dbReference>
<evidence type="ECO:0000313" key="8">
    <source>
        <dbReference type="Proteomes" id="UP001152795"/>
    </source>
</evidence>
<feature type="domain" description="Cyclin-like" evidence="5">
    <location>
        <begin position="158"/>
        <end position="236"/>
    </location>
</feature>
<dbReference type="InterPro" id="IPR006671">
    <property type="entry name" value="Cyclin_N"/>
</dbReference>
<reference evidence="7" key="1">
    <citation type="submission" date="2020-04" db="EMBL/GenBank/DDBJ databases">
        <authorList>
            <person name="Alioto T."/>
            <person name="Alioto T."/>
            <person name="Gomez Garrido J."/>
        </authorList>
    </citation>
    <scope>NUCLEOTIDE SEQUENCE</scope>
    <source>
        <strain evidence="7">A484AB</strain>
    </source>
</reference>
<dbReference type="PANTHER" id="PTHR10177">
    <property type="entry name" value="CYCLINS"/>
    <property type="match status" value="1"/>
</dbReference>
<dbReference type="EMBL" id="CACRXK020002646">
    <property type="protein sequence ID" value="CAB3995350.1"/>
    <property type="molecule type" value="Genomic_DNA"/>
</dbReference>
<name>A0A7D9DZS8_PARCT</name>
<comment type="similarity">
    <text evidence="4">Belongs to the cyclin family.</text>
</comment>
<dbReference type="SUPFAM" id="SSF47954">
    <property type="entry name" value="Cyclin-like"/>
    <property type="match status" value="2"/>
</dbReference>
<evidence type="ECO:0000256" key="1">
    <source>
        <dbReference type="ARBA" id="ARBA00022618"/>
    </source>
</evidence>
<keyword evidence="2 4" id="KW-0195">Cyclin</keyword>
<dbReference type="SMART" id="SM01332">
    <property type="entry name" value="Cyclin_C"/>
    <property type="match status" value="1"/>
</dbReference>
<dbReference type="InterPro" id="IPR004367">
    <property type="entry name" value="Cyclin_C-dom"/>
</dbReference>
<organism evidence="7 8">
    <name type="scientific">Paramuricea clavata</name>
    <name type="common">Red gorgonian</name>
    <name type="synonym">Violescent sea-whip</name>
    <dbReference type="NCBI Taxonomy" id="317549"/>
    <lineage>
        <taxon>Eukaryota</taxon>
        <taxon>Metazoa</taxon>
        <taxon>Cnidaria</taxon>
        <taxon>Anthozoa</taxon>
        <taxon>Octocorallia</taxon>
        <taxon>Malacalcyonacea</taxon>
        <taxon>Plexauridae</taxon>
        <taxon>Paramuricea</taxon>
    </lineage>
</organism>
<dbReference type="Pfam" id="PF02984">
    <property type="entry name" value="Cyclin_C"/>
    <property type="match status" value="1"/>
</dbReference>
<dbReference type="GO" id="GO:0051301">
    <property type="term" value="P:cell division"/>
    <property type="evidence" value="ECO:0007669"/>
    <property type="project" value="UniProtKB-KW"/>
</dbReference>
<evidence type="ECO:0000259" key="5">
    <source>
        <dbReference type="SMART" id="SM00385"/>
    </source>
</evidence>
<dbReference type="Pfam" id="PF00134">
    <property type="entry name" value="Cyclin_N"/>
    <property type="match status" value="1"/>
</dbReference>
<dbReference type="InterPro" id="IPR048258">
    <property type="entry name" value="Cyclins_cyclin-box"/>
</dbReference>
<sequence>MDLHCQERFGLRQSYKDPVLLNDDRVLNNLLAYEERYMPNGAYFKVVQKDVKPYMRKMVATWMLEVCDEQQCEEEVFPLSMNYLDRFLSIQEIKKSRLQLLGASCMFLASKLREAKPLSAEKLVIYTDKSITLDELMSWELIVLDKLQWDISAITPHDFLDHIFARLPCQLNEERQSLVRKHASTFIALCCTDFRFVLFTPSMIAAGAVCAAMAGFQHEVQTTREEMLGHMHQITNIEQECLSSCQDLIEDALQLNVIGGQDNEMKLGAEQPTTPTDLQAVDLS</sequence>
<dbReference type="InterPro" id="IPR013763">
    <property type="entry name" value="Cyclin-like_dom"/>
</dbReference>
<accession>A0A7D9DZS8</accession>